<organism evidence="1 2">
    <name type="scientific">Streptomyces synnematoformans</name>
    <dbReference type="NCBI Taxonomy" id="415721"/>
    <lineage>
        <taxon>Bacteria</taxon>
        <taxon>Bacillati</taxon>
        <taxon>Actinomycetota</taxon>
        <taxon>Actinomycetes</taxon>
        <taxon>Kitasatosporales</taxon>
        <taxon>Streptomycetaceae</taxon>
        <taxon>Streptomyces</taxon>
    </lineage>
</organism>
<keyword evidence="2" id="KW-1185">Reference proteome</keyword>
<reference evidence="1 2" key="1">
    <citation type="journal article" date="2019" name="Int. J. Syst. Evol. Microbiol.">
        <title>The Global Catalogue of Microorganisms (GCM) 10K type strain sequencing project: providing services to taxonomists for standard genome sequencing and annotation.</title>
        <authorList>
            <consortium name="The Broad Institute Genomics Platform"/>
            <consortium name="The Broad Institute Genome Sequencing Center for Infectious Disease"/>
            <person name="Wu L."/>
            <person name="Ma J."/>
        </authorList>
    </citation>
    <scope>NUCLEOTIDE SEQUENCE [LARGE SCALE GENOMIC DNA]</scope>
    <source>
        <strain evidence="1 2">JCM 15481</strain>
    </source>
</reference>
<gene>
    <name evidence="1" type="ORF">GCM10009802_64910</name>
</gene>
<dbReference type="EMBL" id="BAAAPF010000463">
    <property type="protein sequence ID" value="GAA1510360.1"/>
    <property type="molecule type" value="Genomic_DNA"/>
</dbReference>
<evidence type="ECO:0000313" key="1">
    <source>
        <dbReference type="EMBL" id="GAA1510360.1"/>
    </source>
</evidence>
<evidence type="ECO:0000313" key="2">
    <source>
        <dbReference type="Proteomes" id="UP001500443"/>
    </source>
</evidence>
<dbReference type="Proteomes" id="UP001500443">
    <property type="component" value="Unassembled WGS sequence"/>
</dbReference>
<accession>A0ABN2A358</accession>
<name>A0ABN2A358_9ACTN</name>
<sequence>MGHQERRVELIAKRAAPHLEPGEQIQTGFVAQSGSSILTARVWTFVVTDRAILIVRKGTAQRLPRDFPFGEPSGMYHTFQIDRAYKVHRQYYAEIRAADAALRGTRADGDPPDGEPR</sequence>
<protein>
    <submittedName>
        <fullName evidence="1">Uncharacterized protein</fullName>
    </submittedName>
</protein>
<dbReference type="RefSeq" id="WP_344295381.1">
    <property type="nucleotide sequence ID" value="NZ_BAAAPF010000463.1"/>
</dbReference>
<proteinExistence type="predicted"/>
<comment type="caution">
    <text evidence="1">The sequence shown here is derived from an EMBL/GenBank/DDBJ whole genome shotgun (WGS) entry which is preliminary data.</text>
</comment>